<accession>A0AAN7BMH0</accession>
<dbReference type="InterPro" id="IPR002893">
    <property type="entry name" value="Znf_MYND"/>
</dbReference>
<keyword evidence="1" id="KW-0479">Metal-binding</keyword>
<dbReference type="EMBL" id="MU865355">
    <property type="protein sequence ID" value="KAK4226031.1"/>
    <property type="molecule type" value="Genomic_DNA"/>
</dbReference>
<keyword evidence="7" id="KW-1185">Reference proteome</keyword>
<feature type="domain" description="MYND-type" evidence="5">
    <location>
        <begin position="3"/>
        <end position="41"/>
    </location>
</feature>
<proteinExistence type="predicted"/>
<dbReference type="Gene3D" id="6.10.140.2220">
    <property type="match status" value="1"/>
</dbReference>
<protein>
    <recommendedName>
        <fullName evidence="5">MYND-type domain-containing protein</fullName>
    </recommendedName>
</protein>
<dbReference type="AlphaFoldDB" id="A0AAN7BMH0"/>
<evidence type="ECO:0000256" key="3">
    <source>
        <dbReference type="ARBA" id="ARBA00022833"/>
    </source>
</evidence>
<dbReference type="PROSITE" id="PS50865">
    <property type="entry name" value="ZF_MYND_2"/>
    <property type="match status" value="1"/>
</dbReference>
<evidence type="ECO:0000313" key="6">
    <source>
        <dbReference type="EMBL" id="KAK4226031.1"/>
    </source>
</evidence>
<dbReference type="PROSITE" id="PS01360">
    <property type="entry name" value="ZF_MYND_1"/>
    <property type="match status" value="1"/>
</dbReference>
<sequence>MPCEVCKKVDASLQRCAGCSVYYYCSREHQTQDWSTHKSTCKQISAAKKEVDNENVKAQAWLTKNTTPEHNPTANCWSYLELRPWLSARFIYGEFLIRSWRRQGIENALKEYFALLHDNRGDNQGAREMIPTSRHALARIKRHTTLSRRHWNALDSQISQSLPLHNPLAAQVPCLAIPQGSSQVQTKVYKPDGPVPTKEETLTFVEEERGFPGNGFDCQPVVELVTGDDSAIQDKADNLDKQLKALIVTVKAYNPSHL</sequence>
<reference evidence="6" key="1">
    <citation type="journal article" date="2023" name="Mol. Phylogenet. Evol.">
        <title>Genome-scale phylogeny and comparative genomics of the fungal order Sordariales.</title>
        <authorList>
            <person name="Hensen N."/>
            <person name="Bonometti L."/>
            <person name="Westerberg I."/>
            <person name="Brannstrom I.O."/>
            <person name="Guillou S."/>
            <person name="Cros-Aarteil S."/>
            <person name="Calhoun S."/>
            <person name="Haridas S."/>
            <person name="Kuo A."/>
            <person name="Mondo S."/>
            <person name="Pangilinan J."/>
            <person name="Riley R."/>
            <person name="LaButti K."/>
            <person name="Andreopoulos B."/>
            <person name="Lipzen A."/>
            <person name="Chen C."/>
            <person name="Yan M."/>
            <person name="Daum C."/>
            <person name="Ng V."/>
            <person name="Clum A."/>
            <person name="Steindorff A."/>
            <person name="Ohm R.A."/>
            <person name="Martin F."/>
            <person name="Silar P."/>
            <person name="Natvig D.O."/>
            <person name="Lalanne C."/>
            <person name="Gautier V."/>
            <person name="Ament-Velasquez S.L."/>
            <person name="Kruys A."/>
            <person name="Hutchinson M.I."/>
            <person name="Powell A.J."/>
            <person name="Barry K."/>
            <person name="Miller A.N."/>
            <person name="Grigoriev I.V."/>
            <person name="Debuchy R."/>
            <person name="Gladieux P."/>
            <person name="Hiltunen Thoren M."/>
            <person name="Johannesson H."/>
        </authorList>
    </citation>
    <scope>NUCLEOTIDE SEQUENCE</scope>
    <source>
        <strain evidence="6">CBS 990.96</strain>
    </source>
</reference>
<dbReference type="SUPFAM" id="SSF144232">
    <property type="entry name" value="HIT/MYND zinc finger-like"/>
    <property type="match status" value="1"/>
</dbReference>
<dbReference type="Pfam" id="PF01753">
    <property type="entry name" value="zf-MYND"/>
    <property type="match status" value="1"/>
</dbReference>
<keyword evidence="2 4" id="KW-0863">Zinc-finger</keyword>
<organism evidence="6 7">
    <name type="scientific">Podospora fimiseda</name>
    <dbReference type="NCBI Taxonomy" id="252190"/>
    <lineage>
        <taxon>Eukaryota</taxon>
        <taxon>Fungi</taxon>
        <taxon>Dikarya</taxon>
        <taxon>Ascomycota</taxon>
        <taxon>Pezizomycotina</taxon>
        <taxon>Sordariomycetes</taxon>
        <taxon>Sordariomycetidae</taxon>
        <taxon>Sordariales</taxon>
        <taxon>Podosporaceae</taxon>
        <taxon>Podospora</taxon>
    </lineage>
</organism>
<reference evidence="6" key="2">
    <citation type="submission" date="2023-05" db="EMBL/GenBank/DDBJ databases">
        <authorList>
            <consortium name="Lawrence Berkeley National Laboratory"/>
            <person name="Steindorff A."/>
            <person name="Hensen N."/>
            <person name="Bonometti L."/>
            <person name="Westerberg I."/>
            <person name="Brannstrom I.O."/>
            <person name="Guillou S."/>
            <person name="Cros-Aarteil S."/>
            <person name="Calhoun S."/>
            <person name="Haridas S."/>
            <person name="Kuo A."/>
            <person name="Mondo S."/>
            <person name="Pangilinan J."/>
            <person name="Riley R."/>
            <person name="Labutti K."/>
            <person name="Andreopoulos B."/>
            <person name="Lipzen A."/>
            <person name="Chen C."/>
            <person name="Yanf M."/>
            <person name="Daum C."/>
            <person name="Ng V."/>
            <person name="Clum A."/>
            <person name="Ohm R."/>
            <person name="Martin F."/>
            <person name="Silar P."/>
            <person name="Natvig D."/>
            <person name="Lalanne C."/>
            <person name="Gautier V."/>
            <person name="Ament-Velasquez S.L."/>
            <person name="Kruys A."/>
            <person name="Hutchinson M.I."/>
            <person name="Powell A.J."/>
            <person name="Barry K."/>
            <person name="Miller A.N."/>
            <person name="Grigoriev I.V."/>
            <person name="Debuchy R."/>
            <person name="Gladieux P."/>
            <person name="Thoren M.H."/>
            <person name="Johannesson H."/>
        </authorList>
    </citation>
    <scope>NUCLEOTIDE SEQUENCE</scope>
    <source>
        <strain evidence="6">CBS 990.96</strain>
    </source>
</reference>
<keyword evidence="3" id="KW-0862">Zinc</keyword>
<dbReference type="Proteomes" id="UP001301958">
    <property type="component" value="Unassembled WGS sequence"/>
</dbReference>
<evidence type="ECO:0000256" key="2">
    <source>
        <dbReference type="ARBA" id="ARBA00022771"/>
    </source>
</evidence>
<gene>
    <name evidence="6" type="ORF">QBC38DRAFT_529641</name>
</gene>
<evidence type="ECO:0000259" key="5">
    <source>
        <dbReference type="PROSITE" id="PS50865"/>
    </source>
</evidence>
<name>A0AAN7BMH0_9PEZI</name>
<evidence type="ECO:0000256" key="1">
    <source>
        <dbReference type="ARBA" id="ARBA00022723"/>
    </source>
</evidence>
<evidence type="ECO:0000256" key="4">
    <source>
        <dbReference type="PROSITE-ProRule" id="PRU00134"/>
    </source>
</evidence>
<dbReference type="GO" id="GO:0008270">
    <property type="term" value="F:zinc ion binding"/>
    <property type="evidence" value="ECO:0007669"/>
    <property type="project" value="UniProtKB-KW"/>
</dbReference>
<comment type="caution">
    <text evidence="6">The sequence shown here is derived from an EMBL/GenBank/DDBJ whole genome shotgun (WGS) entry which is preliminary data.</text>
</comment>
<evidence type="ECO:0000313" key="7">
    <source>
        <dbReference type="Proteomes" id="UP001301958"/>
    </source>
</evidence>